<gene>
    <name evidence="1" type="ORF">LTR97_011242</name>
</gene>
<comment type="caution">
    <text evidence="1">The sequence shown here is derived from an EMBL/GenBank/DDBJ whole genome shotgun (WGS) entry which is preliminary data.</text>
</comment>
<dbReference type="PANTHER" id="PTHR42085:SF1">
    <property type="entry name" value="F-BOX DOMAIN-CONTAINING PROTEIN"/>
    <property type="match status" value="1"/>
</dbReference>
<reference evidence="1" key="1">
    <citation type="submission" date="2023-08" db="EMBL/GenBank/DDBJ databases">
        <title>Black Yeasts Isolated from many extreme environments.</title>
        <authorList>
            <person name="Coleine C."/>
            <person name="Stajich J.E."/>
            <person name="Selbmann L."/>
        </authorList>
    </citation>
    <scope>NUCLEOTIDE SEQUENCE</scope>
    <source>
        <strain evidence="1">CCFEE 5810</strain>
    </source>
</reference>
<dbReference type="AlphaFoldDB" id="A0AAN7ZR51"/>
<dbReference type="InterPro" id="IPR038883">
    <property type="entry name" value="AN11006-like"/>
</dbReference>
<dbReference type="Proteomes" id="UP001310594">
    <property type="component" value="Unassembled WGS sequence"/>
</dbReference>
<protein>
    <submittedName>
        <fullName evidence="1">Uncharacterized protein</fullName>
    </submittedName>
</protein>
<evidence type="ECO:0000313" key="2">
    <source>
        <dbReference type="Proteomes" id="UP001310594"/>
    </source>
</evidence>
<dbReference type="EMBL" id="JAVRQU010000020">
    <property type="protein sequence ID" value="KAK5692069.1"/>
    <property type="molecule type" value="Genomic_DNA"/>
</dbReference>
<name>A0AAN7ZR51_9PEZI</name>
<accession>A0AAN7ZR51</accession>
<proteinExistence type="predicted"/>
<organism evidence="1 2">
    <name type="scientific">Elasticomyces elasticus</name>
    <dbReference type="NCBI Taxonomy" id="574655"/>
    <lineage>
        <taxon>Eukaryota</taxon>
        <taxon>Fungi</taxon>
        <taxon>Dikarya</taxon>
        <taxon>Ascomycota</taxon>
        <taxon>Pezizomycotina</taxon>
        <taxon>Dothideomycetes</taxon>
        <taxon>Dothideomycetidae</taxon>
        <taxon>Mycosphaerellales</taxon>
        <taxon>Teratosphaeriaceae</taxon>
        <taxon>Elasticomyces</taxon>
    </lineage>
</organism>
<sequence length="379" mass="43057">MLAQDQSILFTLPPELREDIYAYSLIADRPITNPGTTLLLVGQDDKDIPPLGIALLRSCRRVYDEIDSRTLYESNTFRFTRPMISTSFFNHLTNVQRALIRGISCDFRAVDGIKIGEEWLYYLSCTPRRHDPERGWIYHPEMIHVDIPGIETLTFDLTALQNIVDQHATLEKRNIQLLLLRILQEFHECHYCSVQRLARLQEVRVVGKDNSGNIVTLSTRWSYLPHQPAAYGQAAQALLKLACVGVDPWTGRLLPSAFNGTSSSLATSVRFRPGYTLGPLGTLSISEDQQYLFWQDSDVISGTWDTTVIQIGTWDTTAIEISRISRCEDHLEGLDGLTLALYVDRVHVFEFTDKNEGWSQYCTVKQIVEQSLSQKAISE</sequence>
<dbReference type="PANTHER" id="PTHR42085">
    <property type="entry name" value="F-BOX DOMAIN-CONTAINING PROTEIN"/>
    <property type="match status" value="1"/>
</dbReference>
<evidence type="ECO:0000313" key="1">
    <source>
        <dbReference type="EMBL" id="KAK5692069.1"/>
    </source>
</evidence>